<comment type="similarity">
    <text evidence="3">Belongs to the FPP/GGPP synthase family.</text>
</comment>
<keyword evidence="3" id="KW-0808">Transferase</keyword>
<keyword evidence="6" id="KW-1185">Reference proteome</keyword>
<dbReference type="Pfam" id="PF00348">
    <property type="entry name" value="polyprenyl_synt"/>
    <property type="match status" value="1"/>
</dbReference>
<evidence type="ECO:0000313" key="5">
    <source>
        <dbReference type="EMBL" id="MDT0447802.1"/>
    </source>
</evidence>
<gene>
    <name evidence="5" type="ORF">RM609_01610</name>
</gene>
<evidence type="ECO:0000256" key="2">
    <source>
        <dbReference type="ARBA" id="ARBA00022842"/>
    </source>
</evidence>
<dbReference type="Gene3D" id="1.10.600.10">
    <property type="entry name" value="Farnesyl Diphosphate Synthase"/>
    <property type="match status" value="1"/>
</dbReference>
<dbReference type="InterPro" id="IPR000092">
    <property type="entry name" value="Polyprenyl_synt"/>
</dbReference>
<accession>A0ABU2SFZ7</accession>
<keyword evidence="2" id="KW-0460">Magnesium</keyword>
<comment type="caution">
    <text evidence="5">The sequence shown here is derived from an EMBL/GenBank/DDBJ whole genome shotgun (WGS) entry which is preliminary data.</text>
</comment>
<dbReference type="SUPFAM" id="SSF48576">
    <property type="entry name" value="Terpenoid synthases"/>
    <property type="match status" value="1"/>
</dbReference>
<evidence type="ECO:0000256" key="1">
    <source>
        <dbReference type="ARBA" id="ARBA00022723"/>
    </source>
</evidence>
<dbReference type="SFLD" id="SFLDS00005">
    <property type="entry name" value="Isoprenoid_Synthase_Type_I"/>
    <property type="match status" value="1"/>
</dbReference>
<dbReference type="PANTHER" id="PTHR12001">
    <property type="entry name" value="GERANYLGERANYL PYROPHOSPHATE SYNTHASE"/>
    <property type="match status" value="1"/>
</dbReference>
<dbReference type="PANTHER" id="PTHR12001:SF44">
    <property type="entry name" value="GERANYLGERANYL PYROPHOSPHATE SYNTHASE"/>
    <property type="match status" value="1"/>
</dbReference>
<evidence type="ECO:0000256" key="3">
    <source>
        <dbReference type="RuleBase" id="RU004466"/>
    </source>
</evidence>
<keyword evidence="1" id="KW-0479">Metal-binding</keyword>
<organism evidence="5 6">
    <name type="scientific">Streptomyces hesseae</name>
    <dbReference type="NCBI Taxonomy" id="3075519"/>
    <lineage>
        <taxon>Bacteria</taxon>
        <taxon>Bacillati</taxon>
        <taxon>Actinomycetota</taxon>
        <taxon>Actinomycetes</taxon>
        <taxon>Kitasatosporales</taxon>
        <taxon>Streptomycetaceae</taxon>
        <taxon>Streptomyces</taxon>
    </lineage>
</organism>
<reference evidence="5" key="1">
    <citation type="submission" date="2024-05" db="EMBL/GenBank/DDBJ databases">
        <title>30 novel species of actinomycetes from the DSMZ collection.</title>
        <authorList>
            <person name="Nouioui I."/>
        </authorList>
    </citation>
    <scope>NUCLEOTIDE SEQUENCE</scope>
    <source>
        <strain evidence="5">DSM 40473</strain>
    </source>
</reference>
<dbReference type="EMBL" id="JAVRFI010000001">
    <property type="protein sequence ID" value="MDT0447802.1"/>
    <property type="molecule type" value="Genomic_DNA"/>
</dbReference>
<evidence type="ECO:0000313" key="6">
    <source>
        <dbReference type="Proteomes" id="UP001180531"/>
    </source>
</evidence>
<dbReference type="PROSITE" id="PS00723">
    <property type="entry name" value="POLYPRENYL_SYNTHASE_1"/>
    <property type="match status" value="1"/>
</dbReference>
<protein>
    <submittedName>
        <fullName evidence="5">Polyprenyl synthetase family protein</fullName>
    </submittedName>
</protein>
<name>A0ABU2SFZ7_9ACTN</name>
<feature type="region of interest" description="Disordered" evidence="4">
    <location>
        <begin position="1"/>
        <end position="30"/>
    </location>
</feature>
<proteinExistence type="inferred from homology"/>
<dbReference type="RefSeq" id="WP_311607229.1">
    <property type="nucleotide sequence ID" value="NZ_JAVRFI010000001.1"/>
</dbReference>
<dbReference type="Proteomes" id="UP001180531">
    <property type="component" value="Unassembled WGS sequence"/>
</dbReference>
<sequence length="396" mass="41974">MSNVVGAMSVPVMGPPRRKEPEAGALPGSMEPPWATLVQEALDDLYAPCPQATMTARLCALTKLGDMPAEAAERADRRLHDALVRPVRYLVEAGGARLRPRLLLAAIDLLGGDAARYGPLAAAMELMHTGSLIVDDVQDGATLRRGRAPSHAVFGQATALNAGTAAYFTFDHALRSTLPEDAALRAAVTETCLGVLRSAHAGQGLDLEGHRAEMDAAVAAGCGREVQHLVRLTHRLKSGAPVRACMETAALLAGAGADVQAALGAFGEAVGVSYQIIDDVLDMDGVVRGGTATKRAGEDLFNGKVTMPMAHAVDLLPQARMTRLWNGLRDGRAGRRRVAKAAQVLRGCGALEASRTEAFTRLRCEWERVEDLIEDSPKARALWTLADQAVSRSRSA</sequence>
<dbReference type="InterPro" id="IPR008949">
    <property type="entry name" value="Isoprenoid_synthase_dom_sf"/>
</dbReference>
<dbReference type="PROSITE" id="PS00444">
    <property type="entry name" value="POLYPRENYL_SYNTHASE_2"/>
    <property type="match status" value="1"/>
</dbReference>
<evidence type="ECO:0000256" key="4">
    <source>
        <dbReference type="SAM" id="MobiDB-lite"/>
    </source>
</evidence>
<dbReference type="InterPro" id="IPR033749">
    <property type="entry name" value="Polyprenyl_synt_CS"/>
</dbReference>